<protein>
    <recommendedName>
        <fullName evidence="2 9">Heme chaperone HemW</fullName>
    </recommendedName>
</protein>
<feature type="domain" description="Radical SAM core" evidence="11">
    <location>
        <begin position="13"/>
        <end position="252"/>
    </location>
</feature>
<evidence type="ECO:0000256" key="7">
    <source>
        <dbReference type="ARBA" id="ARBA00023014"/>
    </source>
</evidence>
<evidence type="ECO:0000256" key="3">
    <source>
        <dbReference type="ARBA" id="ARBA00022617"/>
    </source>
</evidence>
<dbReference type="InterPro" id="IPR004559">
    <property type="entry name" value="HemW-like"/>
</dbReference>
<dbReference type="SFLD" id="SFLDG01065">
    <property type="entry name" value="anaerobic_coproporphyrinogen-I"/>
    <property type="match status" value="1"/>
</dbReference>
<dbReference type="Pfam" id="PF04055">
    <property type="entry name" value="Radical_SAM"/>
    <property type="match status" value="1"/>
</dbReference>
<keyword evidence="7 9" id="KW-0411">Iron-sulfur</keyword>
<dbReference type="SFLD" id="SFLDG01082">
    <property type="entry name" value="B12-binding_domain_containing"/>
    <property type="match status" value="1"/>
</dbReference>
<comment type="function">
    <text evidence="9">Probably acts as a heme chaperone, transferring heme to an unknown acceptor. Binds one molecule of heme per monomer, possibly covalently. Binds 1 [4Fe-4S] cluster. The cluster is coordinated with 3 cysteines and an exchangeable S-adenosyl-L-methionine.</text>
</comment>
<feature type="region of interest" description="Disordered" evidence="10">
    <location>
        <begin position="316"/>
        <end position="403"/>
    </location>
</feature>
<dbReference type="PROSITE" id="PS51918">
    <property type="entry name" value="RADICAL_SAM"/>
    <property type="match status" value="1"/>
</dbReference>
<dbReference type="Gene3D" id="3.20.20.70">
    <property type="entry name" value="Aldolase class I"/>
    <property type="match status" value="1"/>
</dbReference>
<dbReference type="CDD" id="cd01335">
    <property type="entry name" value="Radical_SAM"/>
    <property type="match status" value="1"/>
</dbReference>
<evidence type="ECO:0000256" key="2">
    <source>
        <dbReference type="ARBA" id="ARBA00017228"/>
    </source>
</evidence>
<evidence type="ECO:0000256" key="5">
    <source>
        <dbReference type="ARBA" id="ARBA00022723"/>
    </source>
</evidence>
<dbReference type="AlphaFoldDB" id="A0A538SYE4"/>
<evidence type="ECO:0000256" key="1">
    <source>
        <dbReference type="ARBA" id="ARBA00006100"/>
    </source>
</evidence>
<dbReference type="SFLD" id="SFLDS00029">
    <property type="entry name" value="Radical_SAM"/>
    <property type="match status" value="1"/>
</dbReference>
<feature type="compositionally biased region" description="Basic and acidic residues" evidence="10">
    <location>
        <begin position="321"/>
        <end position="337"/>
    </location>
</feature>
<dbReference type="InterPro" id="IPR007197">
    <property type="entry name" value="rSAM"/>
</dbReference>
<comment type="subcellular location">
    <subcellularLocation>
        <location evidence="9">Cytoplasm</location>
    </subcellularLocation>
</comment>
<accession>A0A538SYE4</accession>
<keyword evidence="6 9" id="KW-0408">Iron</keyword>
<evidence type="ECO:0000256" key="10">
    <source>
        <dbReference type="SAM" id="MobiDB-lite"/>
    </source>
</evidence>
<dbReference type="InterPro" id="IPR006638">
    <property type="entry name" value="Elp3/MiaA/NifB-like_rSAM"/>
</dbReference>
<dbReference type="PANTHER" id="PTHR13932:SF5">
    <property type="entry name" value="RADICAL S-ADENOSYL METHIONINE DOMAIN-CONTAINING PROTEIN 1, MITOCHONDRIAL"/>
    <property type="match status" value="1"/>
</dbReference>
<dbReference type="InterPro" id="IPR034505">
    <property type="entry name" value="Coproporphyrinogen-III_oxidase"/>
</dbReference>
<evidence type="ECO:0000256" key="8">
    <source>
        <dbReference type="ARBA" id="ARBA00023186"/>
    </source>
</evidence>
<dbReference type="EMBL" id="VBOS01000175">
    <property type="protein sequence ID" value="TMQ56418.1"/>
    <property type="molecule type" value="Genomic_DNA"/>
</dbReference>
<dbReference type="GO" id="GO:0004109">
    <property type="term" value="F:coproporphyrinogen oxidase activity"/>
    <property type="evidence" value="ECO:0007669"/>
    <property type="project" value="InterPro"/>
</dbReference>
<name>A0A538SYE4_UNCEI</name>
<keyword evidence="4 9" id="KW-0949">S-adenosyl-L-methionine</keyword>
<evidence type="ECO:0000313" key="13">
    <source>
        <dbReference type="Proteomes" id="UP000317716"/>
    </source>
</evidence>
<dbReference type="SMART" id="SM00729">
    <property type="entry name" value="Elp3"/>
    <property type="match status" value="1"/>
</dbReference>
<dbReference type="GO" id="GO:0051539">
    <property type="term" value="F:4 iron, 4 sulfur cluster binding"/>
    <property type="evidence" value="ECO:0007669"/>
    <property type="project" value="UniProtKB-UniRule"/>
</dbReference>
<keyword evidence="9" id="KW-0004">4Fe-4S</keyword>
<organism evidence="12 13">
    <name type="scientific">Eiseniibacteriota bacterium</name>
    <dbReference type="NCBI Taxonomy" id="2212470"/>
    <lineage>
        <taxon>Bacteria</taxon>
        <taxon>Candidatus Eiseniibacteriota</taxon>
    </lineage>
</organism>
<dbReference type="InterPro" id="IPR058240">
    <property type="entry name" value="rSAM_sf"/>
</dbReference>
<dbReference type="PANTHER" id="PTHR13932">
    <property type="entry name" value="COPROPORPHYRINIGEN III OXIDASE"/>
    <property type="match status" value="1"/>
</dbReference>
<sequence>MIARSAGERGRSAREDARAGLYVHVPFCATRCTYCDFSSGALSAAAVERYLLGVEREIARRAPAAGALAFTSVFFGGGTPSALSARHFRRVWRALTASFTIAEGAEITLEANPESVRGALLEAWAEAGVNRLSMGAQSFVSEELEALGRIHSAERPAEAFALARAHGFRRLSLDLMFGFPGHTIERWRRTVEAALALEPEHLSAYCFIPEAGTPLGNAVLAGERALPAPEEHAESYEALARWIEPAGYTRYETSNFCRAGGEARHNLVYWLRRPYVGLGPSPVRGPGAVRPRPVEWRALRQPLRARALGGGAGIRSIVRGRAGERARPDDRARDRHAGPAPRRRPRPPRPRPARLGRSRGPLRRCVRARARHRKARAHGVRRAHPARPHLRGRRRHRLARGAS</sequence>
<dbReference type="Proteomes" id="UP000317716">
    <property type="component" value="Unassembled WGS sequence"/>
</dbReference>
<keyword evidence="8 9" id="KW-0143">Chaperone</keyword>
<dbReference type="InterPro" id="IPR013785">
    <property type="entry name" value="Aldolase_TIM"/>
</dbReference>
<dbReference type="SUPFAM" id="SSF102114">
    <property type="entry name" value="Radical SAM enzymes"/>
    <property type="match status" value="1"/>
</dbReference>
<gene>
    <name evidence="12" type="primary">hemW</name>
    <name evidence="12" type="ORF">E6K72_05295</name>
</gene>
<reference evidence="12 13" key="1">
    <citation type="journal article" date="2019" name="Nat. Microbiol.">
        <title>Mediterranean grassland soil C-N compound turnover is dependent on rainfall and depth, and is mediated by genomically divergent microorganisms.</title>
        <authorList>
            <person name="Diamond S."/>
            <person name="Andeer P.F."/>
            <person name="Li Z."/>
            <person name="Crits-Christoph A."/>
            <person name="Burstein D."/>
            <person name="Anantharaman K."/>
            <person name="Lane K.R."/>
            <person name="Thomas B.C."/>
            <person name="Pan C."/>
            <person name="Northen T.R."/>
            <person name="Banfield J.F."/>
        </authorList>
    </citation>
    <scope>NUCLEOTIDE SEQUENCE [LARGE SCALE GENOMIC DNA]</scope>
    <source>
        <strain evidence="12">WS_2</strain>
    </source>
</reference>
<evidence type="ECO:0000256" key="9">
    <source>
        <dbReference type="RuleBase" id="RU364116"/>
    </source>
</evidence>
<comment type="similarity">
    <text evidence="1">Belongs to the anaerobic coproporphyrinogen-III oxidase family. HemW subfamily.</text>
</comment>
<evidence type="ECO:0000313" key="12">
    <source>
        <dbReference type="EMBL" id="TMQ56418.1"/>
    </source>
</evidence>
<dbReference type="SFLD" id="SFLDF00562">
    <property type="entry name" value="HemN-like__clustered_with_heat"/>
    <property type="match status" value="1"/>
</dbReference>
<proteinExistence type="inferred from homology"/>
<evidence type="ECO:0000256" key="6">
    <source>
        <dbReference type="ARBA" id="ARBA00023004"/>
    </source>
</evidence>
<keyword evidence="5 9" id="KW-0479">Metal-binding</keyword>
<dbReference type="GO" id="GO:0046872">
    <property type="term" value="F:metal ion binding"/>
    <property type="evidence" value="ECO:0007669"/>
    <property type="project" value="UniProtKB-UniRule"/>
</dbReference>
<dbReference type="GO" id="GO:0005737">
    <property type="term" value="C:cytoplasm"/>
    <property type="evidence" value="ECO:0007669"/>
    <property type="project" value="UniProtKB-SubCell"/>
</dbReference>
<keyword evidence="9" id="KW-0963">Cytoplasm</keyword>
<comment type="caution">
    <text evidence="12">The sequence shown here is derived from an EMBL/GenBank/DDBJ whole genome shotgun (WGS) entry which is preliminary data.</text>
</comment>
<feature type="compositionally biased region" description="Basic residues" evidence="10">
    <location>
        <begin position="341"/>
        <end position="403"/>
    </location>
</feature>
<evidence type="ECO:0000259" key="11">
    <source>
        <dbReference type="PROSITE" id="PS51918"/>
    </source>
</evidence>
<keyword evidence="3 9" id="KW-0349">Heme</keyword>
<dbReference type="NCBIfam" id="TIGR00539">
    <property type="entry name" value="hemN_rel"/>
    <property type="match status" value="1"/>
</dbReference>
<dbReference type="GO" id="GO:0006779">
    <property type="term" value="P:porphyrin-containing compound biosynthetic process"/>
    <property type="evidence" value="ECO:0007669"/>
    <property type="project" value="InterPro"/>
</dbReference>
<evidence type="ECO:0000256" key="4">
    <source>
        <dbReference type="ARBA" id="ARBA00022691"/>
    </source>
</evidence>